<evidence type="ECO:0000313" key="3">
    <source>
        <dbReference type="EMBL" id="QQC44760.1"/>
    </source>
</evidence>
<feature type="transmembrane region" description="Helical" evidence="1">
    <location>
        <begin position="109"/>
        <end position="130"/>
    </location>
</feature>
<keyword evidence="4" id="KW-1185">Reference proteome</keyword>
<evidence type="ECO:0000256" key="2">
    <source>
        <dbReference type="SAM" id="SignalP"/>
    </source>
</evidence>
<sequence length="141" mass="14719">MVSVPKKDIIIPLVPAALSALLLAGSVSVFAACDQKPDGSWMQCHHCQNTVAASAGGLAVLFGATAFVKNRSLRVAMQAIAIIGSVVVFFIPGLICPMCMMQTMRCYTVFQPFVRVMSVLTAGAGLASLVSSLRKAKTASA</sequence>
<keyword evidence="1" id="KW-0472">Membrane</keyword>
<reference evidence="3 4" key="1">
    <citation type="submission" date="2020-12" db="EMBL/GenBank/DDBJ databases">
        <title>FDA dAtabase for Regulatory Grade micrObial Sequences (FDA-ARGOS): Supporting development and validation of Infectious Disease Dx tests.</title>
        <authorList>
            <person name="Sproer C."/>
            <person name="Gronow S."/>
            <person name="Severitt S."/>
            <person name="Schroder I."/>
            <person name="Tallon L."/>
            <person name="Sadzewicz L."/>
            <person name="Zhao X."/>
            <person name="Boylan J."/>
            <person name="Ott S."/>
            <person name="Bowen H."/>
            <person name="Vavikolanu K."/>
            <person name="Mehta A."/>
            <person name="Aluvathingal J."/>
            <person name="Nadendla S."/>
            <person name="Lowell S."/>
            <person name="Myers T."/>
            <person name="Yan Y."/>
            <person name="Sichtig H."/>
        </authorList>
    </citation>
    <scope>NUCLEOTIDE SEQUENCE [LARGE SCALE GENOMIC DNA]</scope>
    <source>
        <strain evidence="3 4">FDAARGOS_985</strain>
    </source>
</reference>
<dbReference type="KEGG" id="amy:ADJ76_08435"/>
<organism evidence="3 4">
    <name type="scientific">Schaalia meyeri</name>
    <dbReference type="NCBI Taxonomy" id="52773"/>
    <lineage>
        <taxon>Bacteria</taxon>
        <taxon>Bacillati</taxon>
        <taxon>Actinomycetota</taxon>
        <taxon>Actinomycetes</taxon>
        <taxon>Actinomycetales</taxon>
        <taxon>Actinomycetaceae</taxon>
        <taxon>Schaalia</taxon>
    </lineage>
</organism>
<feature type="chain" id="PRO_5042837297" evidence="2">
    <location>
        <begin position="32"/>
        <end position="141"/>
    </location>
</feature>
<keyword evidence="1" id="KW-1133">Transmembrane helix</keyword>
<keyword evidence="2" id="KW-0732">Signal</keyword>
<protein>
    <submittedName>
        <fullName evidence="3">DUF4418 family protein</fullName>
    </submittedName>
</protein>
<accession>A0AAP9Y9M1</accession>
<keyword evidence="1" id="KW-0812">Transmembrane</keyword>
<dbReference type="InterPro" id="IPR025531">
    <property type="entry name" value="DUF4418"/>
</dbReference>
<dbReference type="Pfam" id="PF14387">
    <property type="entry name" value="DUF4418"/>
    <property type="match status" value="1"/>
</dbReference>
<dbReference type="RefSeq" id="WP_050695625.1">
    <property type="nucleotide sequence ID" value="NZ_CP012072.1"/>
</dbReference>
<feature type="transmembrane region" description="Helical" evidence="1">
    <location>
        <begin position="50"/>
        <end position="68"/>
    </location>
</feature>
<dbReference type="AlphaFoldDB" id="A0AAP9Y9M1"/>
<proteinExistence type="predicted"/>
<gene>
    <name evidence="3" type="ORF">I6H42_06900</name>
</gene>
<evidence type="ECO:0000313" key="4">
    <source>
        <dbReference type="Proteomes" id="UP000595220"/>
    </source>
</evidence>
<evidence type="ECO:0000256" key="1">
    <source>
        <dbReference type="SAM" id="Phobius"/>
    </source>
</evidence>
<name>A0AAP9Y9M1_9ACTO</name>
<feature type="signal peptide" evidence="2">
    <location>
        <begin position="1"/>
        <end position="31"/>
    </location>
</feature>
<dbReference type="Proteomes" id="UP000595220">
    <property type="component" value="Chromosome"/>
</dbReference>
<feature type="transmembrane region" description="Helical" evidence="1">
    <location>
        <begin position="80"/>
        <end position="103"/>
    </location>
</feature>
<dbReference type="PROSITE" id="PS51257">
    <property type="entry name" value="PROKAR_LIPOPROTEIN"/>
    <property type="match status" value="1"/>
</dbReference>
<dbReference type="EMBL" id="CP066065">
    <property type="protein sequence ID" value="QQC44760.1"/>
    <property type="molecule type" value="Genomic_DNA"/>
</dbReference>